<feature type="domain" description="SIS" evidence="5">
    <location>
        <begin position="42"/>
        <end position="202"/>
    </location>
</feature>
<dbReference type="SUPFAM" id="SSF53697">
    <property type="entry name" value="SIS domain"/>
    <property type="match status" value="1"/>
</dbReference>
<evidence type="ECO:0000259" key="5">
    <source>
        <dbReference type="PROSITE" id="PS51464"/>
    </source>
</evidence>
<name>A0A1X0WMX1_STROR</name>
<protein>
    <submittedName>
        <fullName evidence="6">Tagatose-6-phosphate ketose isomerase</fullName>
    </submittedName>
</protein>
<dbReference type="GO" id="GO:0005886">
    <property type="term" value="C:plasma membrane"/>
    <property type="evidence" value="ECO:0007669"/>
    <property type="project" value="TreeGrafter"/>
</dbReference>
<dbReference type="eggNOG" id="COG2222">
    <property type="taxonomic scope" value="Bacteria"/>
</dbReference>
<dbReference type="AlphaFoldDB" id="A0A1X0WMX1"/>
<dbReference type="InterPro" id="IPR050303">
    <property type="entry name" value="GatZ_KbaZ_carbometab"/>
</dbReference>
<dbReference type="CDD" id="cd05008">
    <property type="entry name" value="SIS_GlmS_GlmD_1"/>
    <property type="match status" value="1"/>
</dbReference>
<keyword evidence="6" id="KW-0413">Isomerase</keyword>
<dbReference type="Proteomes" id="UP000192428">
    <property type="component" value="Unassembled WGS sequence"/>
</dbReference>
<keyword evidence="3" id="KW-0378">Hydrolase</keyword>
<dbReference type="PANTHER" id="PTHR32502">
    <property type="entry name" value="N-ACETYLGALACTOSAMINE PERMEASE II COMPONENT-RELATED"/>
    <property type="match status" value="1"/>
</dbReference>
<dbReference type="GO" id="GO:0097367">
    <property type="term" value="F:carbohydrate derivative binding"/>
    <property type="evidence" value="ECO:0007669"/>
    <property type="project" value="InterPro"/>
</dbReference>
<dbReference type="FunFam" id="3.40.50.10490:FF:000051">
    <property type="entry name" value="Sugar isomerase, AgaS family"/>
    <property type="match status" value="1"/>
</dbReference>
<dbReference type="GO" id="GO:1901135">
    <property type="term" value="P:carbohydrate derivative metabolic process"/>
    <property type="evidence" value="ECO:0007669"/>
    <property type="project" value="InterPro"/>
</dbReference>
<evidence type="ECO:0000256" key="1">
    <source>
        <dbReference type="ARBA" id="ARBA00007748"/>
    </source>
</evidence>
<comment type="catalytic activity">
    <reaction evidence="4">
        <text>D-galactosamine 6-phosphate + H2O = D-tagatopyranose 1-phosphate + NH4(+)</text>
        <dbReference type="Rhea" id="RHEA:47680"/>
        <dbReference type="ChEBI" id="CHEBI:15377"/>
        <dbReference type="ChEBI" id="CHEBI:28938"/>
        <dbReference type="ChEBI" id="CHEBI:71674"/>
        <dbReference type="ChEBI" id="CHEBI:138150"/>
    </reaction>
</comment>
<dbReference type="PROSITE" id="PS51464">
    <property type="entry name" value="SIS"/>
    <property type="match status" value="2"/>
</dbReference>
<dbReference type="Pfam" id="PF01380">
    <property type="entry name" value="SIS"/>
    <property type="match status" value="2"/>
</dbReference>
<dbReference type="InterPro" id="IPR001347">
    <property type="entry name" value="SIS_dom"/>
</dbReference>
<dbReference type="InterPro" id="IPR035466">
    <property type="entry name" value="GlmS/AgaS_SIS"/>
</dbReference>
<dbReference type="CDD" id="cd05010">
    <property type="entry name" value="SIS_AgaS_like"/>
    <property type="match status" value="1"/>
</dbReference>
<comment type="caution">
    <text evidence="6">The sequence shown here is derived from an EMBL/GenBank/DDBJ whole genome shotgun (WGS) entry which is preliminary data.</text>
</comment>
<comment type="similarity">
    <text evidence="1">Belongs to the SIS family. AgaS subfamily.</text>
</comment>
<evidence type="ECO:0000313" key="6">
    <source>
        <dbReference type="EMBL" id="ORJ28101.1"/>
    </source>
</evidence>
<proteinExistence type="inferred from homology"/>
<sequence>MLNYTKEELLELGAEITTREIYQQPDVWKEAFEAYQAKREEIAAFLKEIAGKHDYIKVILTGAGTSAYVGDTLVPYFKEVYDERKWNFNAIATTDIVANPETYLKKDVATVLVSFARSGNSPESVATVDLAKALVDELYQVTITCAADGKLALQAHGDERNLLLLQPAASNDAGFAMTSSFTSMMLTALLVFDPTEFAVKAERFEVVSSLARKVLDNAADVKELVDLDFNRVIYLGAGPFFGLAHEAQLKILELTAGQVATMYESPVGFRHGPKSLINQDTVVLVFGTTTDYTRKYDLDLVREVAGDQIARRVVLLSDQAFGLENVKEVALGCGGVLNDIYRVFPYIIYAQLFALLTSLKVENKPDTPSPTGTVNRVVQGVIIHDYQK</sequence>
<evidence type="ECO:0000256" key="3">
    <source>
        <dbReference type="ARBA" id="ARBA00022801"/>
    </source>
</evidence>
<keyword evidence="2" id="KW-0677">Repeat</keyword>
<dbReference type="Gene3D" id="3.40.50.10490">
    <property type="entry name" value="Glucose-6-phosphate isomerase like protein, domain 1"/>
    <property type="match status" value="2"/>
</dbReference>
<dbReference type="PANTHER" id="PTHR32502:SF3">
    <property type="entry name" value="D-GALACTOSAMINE-6-PHOSPHATE DEAMINASE AGAS-RELATED"/>
    <property type="match status" value="1"/>
</dbReference>
<dbReference type="InterPro" id="IPR046348">
    <property type="entry name" value="SIS_dom_sf"/>
</dbReference>
<gene>
    <name evidence="6" type="primary">agaS</name>
    <name evidence="6" type="ORF">ATE34_10325</name>
</gene>
<dbReference type="FunFam" id="3.40.50.10490:FF:000054">
    <property type="entry name" value="Sugar isomerase, AgaS family"/>
    <property type="match status" value="1"/>
</dbReference>
<reference evidence="6 7" key="1">
    <citation type="journal article" date="2016" name="PLoS ONE">
        <title>Comparative Genomics Analysis of Streptococcus tigurinus Strains Identifies Genetic Elements Specifically and Uniquely Present in Highly Virulent Strains.</title>
        <authorList>
            <person name="Diene S.M."/>
            <person name="Francois P."/>
            <person name="Zbinden A."/>
            <person name="Entenza J.M."/>
            <person name="Resch G."/>
        </authorList>
    </citation>
    <scope>NUCLEOTIDE SEQUENCE [LARGE SCALE GENOMIC DNA]</scope>
    <source>
        <strain evidence="6 7">AZ_8</strain>
    </source>
</reference>
<dbReference type="GO" id="GO:0016787">
    <property type="term" value="F:hydrolase activity"/>
    <property type="evidence" value="ECO:0007669"/>
    <property type="project" value="UniProtKB-KW"/>
</dbReference>
<evidence type="ECO:0000256" key="2">
    <source>
        <dbReference type="ARBA" id="ARBA00022737"/>
    </source>
</evidence>
<dbReference type="GO" id="GO:0016853">
    <property type="term" value="F:isomerase activity"/>
    <property type="evidence" value="ECO:0007669"/>
    <property type="project" value="UniProtKB-KW"/>
</dbReference>
<dbReference type="GO" id="GO:0009401">
    <property type="term" value="P:phosphoenolpyruvate-dependent sugar phosphotransferase system"/>
    <property type="evidence" value="ECO:0007669"/>
    <property type="project" value="TreeGrafter"/>
</dbReference>
<dbReference type="InterPro" id="IPR035464">
    <property type="entry name" value="SIS_AgaS"/>
</dbReference>
<organism evidence="6 7">
    <name type="scientific">Streptococcus oralis subsp. tigurinus</name>
    <dbReference type="NCBI Taxonomy" id="1077464"/>
    <lineage>
        <taxon>Bacteria</taxon>
        <taxon>Bacillati</taxon>
        <taxon>Bacillota</taxon>
        <taxon>Bacilli</taxon>
        <taxon>Lactobacillales</taxon>
        <taxon>Streptococcaceae</taxon>
        <taxon>Streptococcus</taxon>
    </lineage>
</organism>
<feature type="domain" description="SIS" evidence="5">
    <location>
        <begin position="221"/>
        <end position="368"/>
    </location>
</feature>
<dbReference type="RefSeq" id="WP_084911515.1">
    <property type="nucleotide sequence ID" value="NZ_LNVF01000007.1"/>
</dbReference>
<evidence type="ECO:0000313" key="7">
    <source>
        <dbReference type="Proteomes" id="UP000192428"/>
    </source>
</evidence>
<accession>A0A1X0WMX1</accession>
<dbReference type="EMBL" id="LNVF01000007">
    <property type="protein sequence ID" value="ORJ28101.1"/>
    <property type="molecule type" value="Genomic_DNA"/>
</dbReference>
<evidence type="ECO:0000256" key="4">
    <source>
        <dbReference type="ARBA" id="ARBA00029292"/>
    </source>
</evidence>